<dbReference type="GO" id="GO:0055085">
    <property type="term" value="P:transmembrane transport"/>
    <property type="evidence" value="ECO:0007669"/>
    <property type="project" value="InterPro"/>
</dbReference>
<accession>A0A1I2YLR5</accession>
<dbReference type="AlphaFoldDB" id="A0A1I2YLR5"/>
<keyword evidence="12" id="KW-1185">Reference proteome</keyword>
<sequence length="291" mass="31325">MVPMKQPTRAARGIRIVAPGLSWALIILVALYIAVPMLCALAFSIYVPTIGFTFEPYLESVRDPGFFGALSLTLLITVLTVFGLLAIMVPTMVYLHLKAPRWRPIIEIVCTIPLVVPSIALAAGLVTVLRSMASFGRGSVPAQISQLLQNPDLPIVLIGSYIVLTLPFVFRSLDAGLRTIDLRTLVESAHSLGASGATVLWRVILPNIKGPVIFCVFFCIALCLGEFTMAVTLGYRTLPVWLTQIAGSNFRASISMSLLINALTWALLIAMTVLAGRAAPARALALKGHES</sequence>
<evidence type="ECO:0000256" key="8">
    <source>
        <dbReference type="RuleBase" id="RU363032"/>
    </source>
</evidence>
<dbReference type="GO" id="GO:0005886">
    <property type="term" value="C:plasma membrane"/>
    <property type="evidence" value="ECO:0007669"/>
    <property type="project" value="UniProtKB-SubCell"/>
</dbReference>
<dbReference type="Proteomes" id="UP000199681">
    <property type="component" value="Unassembled WGS sequence"/>
</dbReference>
<dbReference type="PROSITE" id="PS50928">
    <property type="entry name" value="ABC_TM1"/>
    <property type="match status" value="1"/>
</dbReference>
<evidence type="ECO:0000256" key="1">
    <source>
        <dbReference type="ARBA" id="ARBA00004429"/>
    </source>
</evidence>
<evidence type="ECO:0000259" key="9">
    <source>
        <dbReference type="PROSITE" id="PS50928"/>
    </source>
</evidence>
<dbReference type="PANTHER" id="PTHR43357">
    <property type="entry name" value="INNER MEMBRANE ABC TRANSPORTER PERMEASE PROTEIN YDCV"/>
    <property type="match status" value="1"/>
</dbReference>
<dbReference type="SUPFAM" id="SSF161098">
    <property type="entry name" value="MetI-like"/>
    <property type="match status" value="1"/>
</dbReference>
<protein>
    <submittedName>
        <fullName evidence="11">ABC transporter permease subunit</fullName>
    </submittedName>
    <submittedName>
        <fullName evidence="10">Spermidine/putrescine transport system permease protein</fullName>
    </submittedName>
</protein>
<dbReference type="InterPro" id="IPR035906">
    <property type="entry name" value="MetI-like_sf"/>
</dbReference>
<dbReference type="EMBL" id="FOPW01000002">
    <property type="protein sequence ID" value="SFH26490.1"/>
    <property type="molecule type" value="Genomic_DNA"/>
</dbReference>
<evidence type="ECO:0000313" key="13">
    <source>
        <dbReference type="Proteomes" id="UP000297963"/>
    </source>
</evidence>
<feature type="transmembrane region" description="Helical" evidence="8">
    <location>
        <begin position="212"/>
        <end position="234"/>
    </location>
</feature>
<feature type="transmembrane region" description="Helical" evidence="8">
    <location>
        <begin position="153"/>
        <end position="173"/>
    </location>
</feature>
<dbReference type="Pfam" id="PF00528">
    <property type="entry name" value="BPD_transp_1"/>
    <property type="match status" value="1"/>
</dbReference>
<dbReference type="CDD" id="cd06261">
    <property type="entry name" value="TM_PBP2"/>
    <property type="match status" value="1"/>
</dbReference>
<keyword evidence="2 8" id="KW-0813">Transport</keyword>
<keyword evidence="3" id="KW-1003">Cell membrane</keyword>
<comment type="caution">
    <text evidence="11">The sequence shown here is derived from an EMBL/GenBank/DDBJ whole genome shotgun (WGS) entry which is preliminary data.</text>
</comment>
<feature type="domain" description="ABC transmembrane type-1" evidence="9">
    <location>
        <begin position="70"/>
        <end position="275"/>
    </location>
</feature>
<organism evidence="11 13">
    <name type="scientific">Cryobacterium levicorallinum</name>
    <dbReference type="NCBI Taxonomy" id="995038"/>
    <lineage>
        <taxon>Bacteria</taxon>
        <taxon>Bacillati</taxon>
        <taxon>Actinomycetota</taxon>
        <taxon>Actinomycetes</taxon>
        <taxon>Micrococcales</taxon>
        <taxon>Microbacteriaceae</taxon>
        <taxon>Cryobacterium</taxon>
    </lineage>
</organism>
<proteinExistence type="inferred from homology"/>
<reference evidence="11 13" key="2">
    <citation type="submission" date="2019-03" db="EMBL/GenBank/DDBJ databases">
        <title>Genomics of glacier-inhabiting Cryobacterium strains.</title>
        <authorList>
            <person name="Liu Q."/>
            <person name="Xin Y.-H."/>
        </authorList>
    </citation>
    <scope>NUCLEOTIDE SEQUENCE [LARGE SCALE GENOMIC DNA]</scope>
    <source>
        <strain evidence="11 13">Hh34</strain>
    </source>
</reference>
<evidence type="ECO:0000256" key="4">
    <source>
        <dbReference type="ARBA" id="ARBA00022519"/>
    </source>
</evidence>
<feature type="transmembrane region" description="Helical" evidence="8">
    <location>
        <begin position="21"/>
        <end position="46"/>
    </location>
</feature>
<comment type="similarity">
    <text evidence="8">Belongs to the binding-protein-dependent transport system permease family.</text>
</comment>
<reference evidence="10 12" key="1">
    <citation type="submission" date="2016-10" db="EMBL/GenBank/DDBJ databases">
        <authorList>
            <person name="Varghese N."/>
            <person name="Submissions S."/>
        </authorList>
    </citation>
    <scope>NUCLEOTIDE SEQUENCE [LARGE SCALE GENOMIC DNA]</scope>
    <source>
        <strain evidence="10 12">GMCC 1.11211</strain>
    </source>
</reference>
<evidence type="ECO:0000256" key="5">
    <source>
        <dbReference type="ARBA" id="ARBA00022692"/>
    </source>
</evidence>
<dbReference type="STRING" id="995038.SAMN05216274_102174"/>
<evidence type="ECO:0000313" key="11">
    <source>
        <dbReference type="EMBL" id="TFB86035.1"/>
    </source>
</evidence>
<evidence type="ECO:0000256" key="6">
    <source>
        <dbReference type="ARBA" id="ARBA00022989"/>
    </source>
</evidence>
<name>A0A1I2YLR5_9MICO</name>
<feature type="transmembrane region" description="Helical" evidence="8">
    <location>
        <begin position="105"/>
        <end position="133"/>
    </location>
</feature>
<evidence type="ECO:0000313" key="12">
    <source>
        <dbReference type="Proteomes" id="UP000199681"/>
    </source>
</evidence>
<keyword evidence="6 8" id="KW-1133">Transmembrane helix</keyword>
<evidence type="ECO:0000256" key="3">
    <source>
        <dbReference type="ARBA" id="ARBA00022475"/>
    </source>
</evidence>
<feature type="transmembrane region" description="Helical" evidence="8">
    <location>
        <begin position="66"/>
        <end position="93"/>
    </location>
</feature>
<keyword evidence="4" id="KW-0997">Cell inner membrane</keyword>
<evidence type="ECO:0000256" key="7">
    <source>
        <dbReference type="ARBA" id="ARBA00023136"/>
    </source>
</evidence>
<evidence type="ECO:0000256" key="2">
    <source>
        <dbReference type="ARBA" id="ARBA00022448"/>
    </source>
</evidence>
<feature type="transmembrane region" description="Helical" evidence="8">
    <location>
        <begin position="254"/>
        <end position="275"/>
    </location>
</feature>
<gene>
    <name evidence="11" type="ORF">E3O11_05935</name>
    <name evidence="10" type="ORF">SAMN05216274_102174</name>
</gene>
<keyword evidence="7 8" id="KW-0472">Membrane</keyword>
<comment type="subcellular location">
    <subcellularLocation>
        <location evidence="1">Cell inner membrane</location>
        <topology evidence="1">Multi-pass membrane protein</topology>
    </subcellularLocation>
    <subcellularLocation>
        <location evidence="8">Cell membrane</location>
        <topology evidence="8">Multi-pass membrane protein</topology>
    </subcellularLocation>
</comment>
<dbReference type="Proteomes" id="UP000297963">
    <property type="component" value="Unassembled WGS sequence"/>
</dbReference>
<dbReference type="Gene3D" id="1.10.3720.10">
    <property type="entry name" value="MetI-like"/>
    <property type="match status" value="1"/>
</dbReference>
<dbReference type="EMBL" id="SOFE01000011">
    <property type="protein sequence ID" value="TFB86035.1"/>
    <property type="molecule type" value="Genomic_DNA"/>
</dbReference>
<dbReference type="PANTHER" id="PTHR43357:SF4">
    <property type="entry name" value="INNER MEMBRANE ABC TRANSPORTER PERMEASE PROTEIN YDCV"/>
    <property type="match status" value="1"/>
</dbReference>
<keyword evidence="5 8" id="KW-0812">Transmembrane</keyword>
<evidence type="ECO:0000313" key="10">
    <source>
        <dbReference type="EMBL" id="SFH26490.1"/>
    </source>
</evidence>
<dbReference type="InterPro" id="IPR000515">
    <property type="entry name" value="MetI-like"/>
</dbReference>